<comment type="catalytic activity">
    <reaction evidence="7">
        <text>L-seryl-[pyruvate dehydrogenase E1 alpha subunit] + ATP = O-phospho-L-seryl-[pyruvate dehydrogenase E1 alpha subunit] + ADP + H(+)</text>
        <dbReference type="Rhea" id="RHEA:23052"/>
        <dbReference type="Rhea" id="RHEA-COMP:13689"/>
        <dbReference type="Rhea" id="RHEA-COMP:13690"/>
        <dbReference type="ChEBI" id="CHEBI:15378"/>
        <dbReference type="ChEBI" id="CHEBI:29999"/>
        <dbReference type="ChEBI" id="CHEBI:30616"/>
        <dbReference type="ChEBI" id="CHEBI:83421"/>
        <dbReference type="ChEBI" id="CHEBI:456216"/>
        <dbReference type="EC" id="2.7.11.2"/>
    </reaction>
</comment>
<comment type="subcellular location">
    <subcellularLocation>
        <location evidence="8">Mitochondrion matrix</location>
    </subcellularLocation>
</comment>
<evidence type="ECO:0000256" key="5">
    <source>
        <dbReference type="ARBA" id="ARBA00022840"/>
    </source>
</evidence>
<dbReference type="EMBL" id="CYKH01001630">
    <property type="protein sequence ID" value="CUG88298.1"/>
    <property type="molecule type" value="Genomic_DNA"/>
</dbReference>
<dbReference type="VEuPathDB" id="TriTrypDB:BSAL_14805"/>
<dbReference type="GO" id="GO:0005524">
    <property type="term" value="F:ATP binding"/>
    <property type="evidence" value="ECO:0007669"/>
    <property type="project" value="UniProtKB-UniRule"/>
</dbReference>
<evidence type="ECO:0000259" key="9">
    <source>
        <dbReference type="SMART" id="SM00387"/>
    </source>
</evidence>
<evidence type="ECO:0000256" key="1">
    <source>
        <dbReference type="ARBA" id="ARBA00006155"/>
    </source>
</evidence>
<dbReference type="InterPro" id="IPR036784">
    <property type="entry name" value="AK/P_DHK_N_sf"/>
</dbReference>
<dbReference type="OrthoDB" id="241648at2759"/>
<dbReference type="InterPro" id="IPR036890">
    <property type="entry name" value="HATPase_C_sf"/>
</dbReference>
<evidence type="ECO:0000256" key="4">
    <source>
        <dbReference type="ARBA" id="ARBA00022777"/>
    </source>
</evidence>
<dbReference type="InterPro" id="IPR018955">
    <property type="entry name" value="BCDHK/PDK_N"/>
</dbReference>
<dbReference type="Pfam" id="PF02518">
    <property type="entry name" value="HATPase_c"/>
    <property type="match status" value="1"/>
</dbReference>
<keyword evidence="3 8" id="KW-0547">Nucleotide-binding</keyword>
<dbReference type="Pfam" id="PF10436">
    <property type="entry name" value="BCDHK_Adom3"/>
    <property type="match status" value="1"/>
</dbReference>
<keyword evidence="11" id="KW-1185">Reference proteome</keyword>
<evidence type="ECO:0000256" key="6">
    <source>
        <dbReference type="ARBA" id="ARBA00023128"/>
    </source>
</evidence>
<dbReference type="GO" id="GO:0005759">
    <property type="term" value="C:mitochondrial matrix"/>
    <property type="evidence" value="ECO:0007669"/>
    <property type="project" value="UniProtKB-SubCell"/>
</dbReference>
<evidence type="ECO:0000256" key="7">
    <source>
        <dbReference type="ARBA" id="ARBA00048201"/>
    </source>
</evidence>
<dbReference type="Gene3D" id="3.30.565.10">
    <property type="entry name" value="Histidine kinase-like ATPase, C-terminal domain"/>
    <property type="match status" value="1"/>
</dbReference>
<keyword evidence="4 8" id="KW-0418">Kinase</keyword>
<dbReference type="GO" id="GO:0004740">
    <property type="term" value="F:pyruvate dehydrogenase (acetyl-transferring) kinase activity"/>
    <property type="evidence" value="ECO:0007669"/>
    <property type="project" value="UniProtKB-EC"/>
</dbReference>
<dbReference type="GO" id="GO:0010906">
    <property type="term" value="P:regulation of glucose metabolic process"/>
    <property type="evidence" value="ECO:0007669"/>
    <property type="project" value="TreeGrafter"/>
</dbReference>
<keyword evidence="5 8" id="KW-0067">ATP-binding</keyword>
<proteinExistence type="inferred from homology"/>
<dbReference type="PANTHER" id="PTHR11947">
    <property type="entry name" value="PYRUVATE DEHYDROGENASE KINASE"/>
    <property type="match status" value="1"/>
</dbReference>
<evidence type="ECO:0000313" key="10">
    <source>
        <dbReference type="EMBL" id="CUG88298.1"/>
    </source>
</evidence>
<feature type="domain" description="Histidine kinase/HSP90-like ATPase" evidence="9">
    <location>
        <begin position="296"/>
        <end position="444"/>
    </location>
</feature>
<evidence type="ECO:0000313" key="11">
    <source>
        <dbReference type="Proteomes" id="UP000051952"/>
    </source>
</evidence>
<keyword evidence="6 8" id="KW-0496">Mitochondrion</keyword>
<keyword evidence="2 8" id="KW-0808">Transferase</keyword>
<dbReference type="Gene3D" id="1.20.140.20">
    <property type="entry name" value="Alpha-ketoacid/pyruvate dehydrogenase kinase, N-terminal domain"/>
    <property type="match status" value="1"/>
</dbReference>
<dbReference type="SMART" id="SM00387">
    <property type="entry name" value="HATPase_c"/>
    <property type="match status" value="1"/>
</dbReference>
<dbReference type="SUPFAM" id="SSF55874">
    <property type="entry name" value="ATPase domain of HSP90 chaperone/DNA topoisomerase II/histidine kinase"/>
    <property type="match status" value="1"/>
</dbReference>
<dbReference type="SUPFAM" id="SSF69012">
    <property type="entry name" value="alpha-ketoacid dehydrogenase kinase, N-terminal domain"/>
    <property type="match status" value="1"/>
</dbReference>
<gene>
    <name evidence="10" type="ORF">BSAL_14805</name>
</gene>
<dbReference type="PANTHER" id="PTHR11947:SF3">
    <property type="entry name" value="[PYRUVATE DEHYDROGENASE (ACETYL-TRANSFERRING)] KINASE, MITOCHONDRIAL"/>
    <property type="match status" value="1"/>
</dbReference>
<reference evidence="11" key="1">
    <citation type="submission" date="2015-09" db="EMBL/GenBank/DDBJ databases">
        <authorList>
            <consortium name="Pathogen Informatics"/>
        </authorList>
    </citation>
    <scope>NUCLEOTIDE SEQUENCE [LARGE SCALE GENOMIC DNA]</scope>
    <source>
        <strain evidence="11">Lake Konstanz</strain>
    </source>
</reference>
<sequence length="446" mass="50010">MLRRFFGSGGTSAAPLTMALPIVMALHQRAWAFSGKTQPPNSLATLDHRVRQLEDSACIDGLLAFYGRRLHAEFDMSVVVRRCTDPEYNTYIFSHKELPLFLAHHVRAIDNLPVGLNAMDSVVELRRFMAASFKRLVNCPLPLCEKTRAGFLEAVQEINDQRQDVDILRKMALGVLELKEHLSRHTRARLTSTQQLVKHDVIYQKILPELRLLQGPLDECNRYFIYYNFLASQLMNLEGQTKSRGRIGTIDTEINLLELVKGSVEEAKQLCTHVYSDCPDVKIIVPNNMEPTTFAHKSSTIHYILVELMKNALRATVDAHMTRNAAGLVNCDDMPPVRVLVTSPSSMSHACVCIEDEGKGIPRSQMDLVMSYTYTTAAKPALELMEAVNHHHSSSEEVDMSPLAGYGFGLPVSRMYARCFGGDLTLQSIEGFGTKAYLYVKQSSML</sequence>
<name>A0A0S4JAB1_BODSA</name>
<dbReference type="InterPro" id="IPR039028">
    <property type="entry name" value="BCKD/PDK"/>
</dbReference>
<evidence type="ECO:0000256" key="8">
    <source>
        <dbReference type="RuleBase" id="RU366032"/>
    </source>
</evidence>
<dbReference type="EC" id="2.7.11.-" evidence="8"/>
<dbReference type="AlphaFoldDB" id="A0A0S4JAB1"/>
<dbReference type="InterPro" id="IPR003594">
    <property type="entry name" value="HATPase_dom"/>
</dbReference>
<dbReference type="Proteomes" id="UP000051952">
    <property type="component" value="Unassembled WGS sequence"/>
</dbReference>
<dbReference type="OMA" id="DMSRNAP"/>
<comment type="similarity">
    <text evidence="1 8">Belongs to the PDK/BCKDK protein kinase family.</text>
</comment>
<organism evidence="10 11">
    <name type="scientific">Bodo saltans</name>
    <name type="common">Flagellated protozoan</name>
    <dbReference type="NCBI Taxonomy" id="75058"/>
    <lineage>
        <taxon>Eukaryota</taxon>
        <taxon>Discoba</taxon>
        <taxon>Euglenozoa</taxon>
        <taxon>Kinetoplastea</taxon>
        <taxon>Metakinetoplastina</taxon>
        <taxon>Eubodonida</taxon>
        <taxon>Bodonidae</taxon>
        <taxon>Bodo</taxon>
    </lineage>
</organism>
<protein>
    <recommendedName>
        <fullName evidence="8">Protein-serine/threonine kinase</fullName>
        <ecNumber evidence="8">2.7.11.-</ecNumber>
    </recommendedName>
</protein>
<accession>A0A0S4JAB1</accession>
<evidence type="ECO:0000256" key="2">
    <source>
        <dbReference type="ARBA" id="ARBA00022679"/>
    </source>
</evidence>
<evidence type="ECO:0000256" key="3">
    <source>
        <dbReference type="ARBA" id="ARBA00022741"/>
    </source>
</evidence>